<evidence type="ECO:0000313" key="1">
    <source>
        <dbReference type="EMBL" id="PWR74659.1"/>
    </source>
</evidence>
<organism evidence="1 2">
    <name type="scientific">Methanospirillum stamsii</name>
    <dbReference type="NCBI Taxonomy" id="1277351"/>
    <lineage>
        <taxon>Archaea</taxon>
        <taxon>Methanobacteriati</taxon>
        <taxon>Methanobacteriota</taxon>
        <taxon>Stenosarchaea group</taxon>
        <taxon>Methanomicrobia</taxon>
        <taxon>Methanomicrobiales</taxon>
        <taxon>Methanospirillaceae</taxon>
        <taxon>Methanospirillum</taxon>
    </lineage>
</organism>
<comment type="caution">
    <text evidence="1">The sequence shown here is derived from an EMBL/GenBank/DDBJ whole genome shotgun (WGS) entry which is preliminary data.</text>
</comment>
<dbReference type="EMBL" id="QGMZ01000016">
    <property type="protein sequence ID" value="PWR74659.1"/>
    <property type="molecule type" value="Genomic_DNA"/>
</dbReference>
<proteinExistence type="predicted"/>
<accession>A0A2V2N4A1</accession>
<dbReference type="RefSeq" id="WP_109940739.1">
    <property type="nucleotide sequence ID" value="NZ_CP176366.1"/>
</dbReference>
<dbReference type="AlphaFoldDB" id="A0A2V2N4A1"/>
<gene>
    <name evidence="1" type="ORF">DLD82_08765</name>
</gene>
<keyword evidence="2" id="KW-1185">Reference proteome</keyword>
<name>A0A2V2N4A1_9EURY</name>
<dbReference type="OrthoDB" id="112274at2157"/>
<evidence type="ECO:0000313" key="2">
    <source>
        <dbReference type="Proteomes" id="UP000245934"/>
    </source>
</evidence>
<sequence>MSNTSDAVLGIATEYLGPAAITLLERQTKFHLGGLSFTDIGPEHCNELSRWVGLASAMFIEQDLAEELAEKIRRLSP</sequence>
<protein>
    <submittedName>
        <fullName evidence="1">Uncharacterized protein</fullName>
    </submittedName>
</protein>
<dbReference type="GeneID" id="97608102"/>
<dbReference type="Proteomes" id="UP000245934">
    <property type="component" value="Unassembled WGS sequence"/>
</dbReference>
<reference evidence="1 2" key="1">
    <citation type="submission" date="2018-05" db="EMBL/GenBank/DDBJ databases">
        <title>Draft genome of Methanospirillum stamsii Pt1.</title>
        <authorList>
            <person name="Dueholm M.S."/>
            <person name="Nielsen P.H."/>
            <person name="Bakmann L.F."/>
            <person name="Otzen D.E."/>
        </authorList>
    </citation>
    <scope>NUCLEOTIDE SEQUENCE [LARGE SCALE GENOMIC DNA]</scope>
    <source>
        <strain evidence="1 2">Pt1</strain>
    </source>
</reference>